<dbReference type="Pfam" id="PF14467">
    <property type="entry name" value="DUF4426"/>
    <property type="match status" value="1"/>
</dbReference>
<dbReference type="Gene3D" id="2.60.40.3340">
    <property type="entry name" value="Domain of unknown function DUF4426"/>
    <property type="match status" value="1"/>
</dbReference>
<dbReference type="EMBL" id="UOFI01000067">
    <property type="protein sequence ID" value="VAW65441.1"/>
    <property type="molecule type" value="Genomic_DNA"/>
</dbReference>
<name>A0A3B0XCL4_9ZZZZ</name>
<organism evidence="2">
    <name type="scientific">hydrothermal vent metagenome</name>
    <dbReference type="NCBI Taxonomy" id="652676"/>
    <lineage>
        <taxon>unclassified sequences</taxon>
        <taxon>metagenomes</taxon>
        <taxon>ecological metagenomes</taxon>
    </lineage>
</organism>
<gene>
    <name evidence="2" type="ORF">MNBD_GAMMA09-2977</name>
</gene>
<evidence type="ECO:0000313" key="2">
    <source>
        <dbReference type="EMBL" id="VAW65441.1"/>
    </source>
</evidence>
<accession>A0A3B0XCL4</accession>
<proteinExistence type="predicted"/>
<reference evidence="2" key="1">
    <citation type="submission" date="2018-06" db="EMBL/GenBank/DDBJ databases">
        <authorList>
            <person name="Zhirakovskaya E."/>
        </authorList>
    </citation>
    <scope>NUCLEOTIDE SEQUENCE</scope>
</reference>
<dbReference type="AlphaFoldDB" id="A0A3B0XCL4"/>
<dbReference type="InterPro" id="IPR025218">
    <property type="entry name" value="DUF4426"/>
</dbReference>
<evidence type="ECO:0000259" key="1">
    <source>
        <dbReference type="Pfam" id="PF14467"/>
    </source>
</evidence>
<sequence>MAQHKSFFFSFFLLLFSLFSSGAFAEHSKVFGDYVVHYNAFRSDTLTPEIAKAYSLTRRNNRMVVNITVLKKNGDTTKPVKANVSGFASNLTGQVKDLEFKEILDGEAIYYLAQSQVSNRETLRFEVKITPSGEKLVAKVNFKQQFYTD</sequence>
<protein>
    <recommendedName>
        <fullName evidence="1">DUF4426 domain-containing protein</fullName>
    </recommendedName>
</protein>
<feature type="domain" description="DUF4426" evidence="1">
    <location>
        <begin position="29"/>
        <end position="149"/>
    </location>
</feature>